<dbReference type="Proteomes" id="UP000283530">
    <property type="component" value="Unassembled WGS sequence"/>
</dbReference>
<dbReference type="GO" id="GO:0003712">
    <property type="term" value="F:transcription coregulator activity"/>
    <property type="evidence" value="ECO:0007669"/>
    <property type="project" value="TreeGrafter"/>
</dbReference>
<organism evidence="4 5">
    <name type="scientific">Cinnamomum micranthum f. kanehirae</name>
    <dbReference type="NCBI Taxonomy" id="337451"/>
    <lineage>
        <taxon>Eukaryota</taxon>
        <taxon>Viridiplantae</taxon>
        <taxon>Streptophyta</taxon>
        <taxon>Embryophyta</taxon>
        <taxon>Tracheophyta</taxon>
        <taxon>Spermatophyta</taxon>
        <taxon>Magnoliopsida</taxon>
        <taxon>Magnoliidae</taxon>
        <taxon>Laurales</taxon>
        <taxon>Lauraceae</taxon>
        <taxon>Cinnamomum</taxon>
    </lineage>
</organism>
<accession>A0A3S3R4V0</accession>
<feature type="region of interest" description="Disordered" evidence="2">
    <location>
        <begin position="95"/>
        <end position="118"/>
    </location>
</feature>
<feature type="domain" description="IPT/TIG" evidence="3">
    <location>
        <begin position="233"/>
        <end position="318"/>
    </location>
</feature>
<evidence type="ECO:0000313" key="5">
    <source>
        <dbReference type="Proteomes" id="UP000283530"/>
    </source>
</evidence>
<dbReference type="PANTHER" id="PTHR23335:SF0">
    <property type="entry name" value="CALMODULIN-BINDING TRANSCRIPTION ACTIVATOR 2-LIKE ISOFORM X1"/>
    <property type="match status" value="1"/>
</dbReference>
<dbReference type="PANTHER" id="PTHR23335">
    <property type="entry name" value="CALMODULIN-BINDING TRANSCRIPTION ACTIVATOR CAMTA"/>
    <property type="match status" value="1"/>
</dbReference>
<dbReference type="EMBL" id="QPKB01000011">
    <property type="protein sequence ID" value="RWR94496.1"/>
    <property type="molecule type" value="Genomic_DNA"/>
</dbReference>
<keyword evidence="1" id="KW-0040">ANK repeat</keyword>
<dbReference type="SUPFAM" id="SSF81296">
    <property type="entry name" value="E set domains"/>
    <property type="match status" value="1"/>
</dbReference>
<keyword evidence="5" id="KW-1185">Reference proteome</keyword>
<feature type="region of interest" description="Disordered" evidence="2">
    <location>
        <begin position="1"/>
        <end position="74"/>
    </location>
</feature>
<dbReference type="Pfam" id="PF01833">
    <property type="entry name" value="TIG"/>
    <property type="match status" value="1"/>
</dbReference>
<comment type="caution">
    <text evidence="4">The sequence shown here is derived from an EMBL/GenBank/DDBJ whole genome shotgun (WGS) entry which is preliminary data.</text>
</comment>
<evidence type="ECO:0000259" key="3">
    <source>
        <dbReference type="Pfam" id="PF01833"/>
    </source>
</evidence>
<reference evidence="4 5" key="1">
    <citation type="journal article" date="2019" name="Nat. Plants">
        <title>Stout camphor tree genome fills gaps in understanding of flowering plant genome evolution.</title>
        <authorList>
            <person name="Chaw S.M."/>
            <person name="Liu Y.C."/>
            <person name="Wu Y.W."/>
            <person name="Wang H.Y."/>
            <person name="Lin C.I."/>
            <person name="Wu C.S."/>
            <person name="Ke H.M."/>
            <person name="Chang L.Y."/>
            <person name="Hsu C.Y."/>
            <person name="Yang H.T."/>
            <person name="Sudianto E."/>
            <person name="Hsu M.H."/>
            <person name="Wu K.P."/>
            <person name="Wang L.N."/>
            <person name="Leebens-Mack J.H."/>
            <person name="Tsai I.J."/>
        </authorList>
    </citation>
    <scope>NUCLEOTIDE SEQUENCE [LARGE SCALE GENOMIC DNA]</scope>
    <source>
        <strain evidence="5">cv. Chaw 1501</strain>
        <tissue evidence="4">Young leaves</tissue>
    </source>
</reference>
<dbReference type="CDD" id="cd00102">
    <property type="entry name" value="IPT"/>
    <property type="match status" value="1"/>
</dbReference>
<dbReference type="GO" id="GO:0006357">
    <property type="term" value="P:regulation of transcription by RNA polymerase II"/>
    <property type="evidence" value="ECO:0007669"/>
    <property type="project" value="TreeGrafter"/>
</dbReference>
<feature type="compositionally biased region" description="Basic residues" evidence="2">
    <location>
        <begin position="1"/>
        <end position="13"/>
    </location>
</feature>
<dbReference type="InterPro" id="IPR013783">
    <property type="entry name" value="Ig-like_fold"/>
</dbReference>
<name>A0A3S3R4V0_9MAGN</name>
<dbReference type="AlphaFoldDB" id="A0A3S3R4V0"/>
<evidence type="ECO:0000256" key="1">
    <source>
        <dbReference type="ARBA" id="ARBA00023043"/>
    </source>
</evidence>
<dbReference type="Gene3D" id="2.60.40.10">
    <property type="entry name" value="Immunoglobulins"/>
    <property type="match status" value="1"/>
</dbReference>
<sequence>MKPKKSSNRRSKRNPANSQTKMIAKCTNSASKSDTIDSLISDGDQQGTEMGPESLDVAESSRISGGEREEVAAASVDSEAIAAATILVDIASSRPSSHATAPGAASPATFPTSEEEEVADSLLLLKGGDGDTSDRDEKEQELPLLIEKGLSQNVLDWDTASDRLKKESFRDNFDGHIEKGDYTVGPCSFFKGGEDGRMLPCAHPQTSTKNSLQMQLDVDSLGPSLSQVQLFSILEFSPDWAFSGFETKVLILGTFLGGMENNNTTRWCCMFGEVEVLAEVLGTNALRCHAPAHVPGTVPFYVTCSNRLACSEVRQFEYRDTPSETISILDVNDESEEELRLQLRLAKMILRGVDSKWLDCSLEKCEKCILKKDMYSMGTADEDDWAKIEIAVNAMGKNHENPRKALMQKLLKEREETVVALVQLGAAPGAVEDPTSKFPEGRTAADLASSRGHKGIAEYLAQADLMRNPSSSTLNLSVNLAAEKDIETLEQSVVGPLDALSRRK</sequence>
<protein>
    <submittedName>
        <fullName evidence="4">IQ motif</fullName>
    </submittedName>
</protein>
<feature type="compositionally biased region" description="Polar residues" evidence="2">
    <location>
        <begin position="26"/>
        <end position="48"/>
    </location>
</feature>
<proteinExistence type="predicted"/>
<dbReference type="InterPro" id="IPR014756">
    <property type="entry name" value="Ig_E-set"/>
</dbReference>
<evidence type="ECO:0000313" key="4">
    <source>
        <dbReference type="EMBL" id="RWR94496.1"/>
    </source>
</evidence>
<dbReference type="GO" id="GO:0003690">
    <property type="term" value="F:double-stranded DNA binding"/>
    <property type="evidence" value="ECO:0007669"/>
    <property type="project" value="TreeGrafter"/>
</dbReference>
<dbReference type="OrthoDB" id="407555at2759"/>
<dbReference type="InterPro" id="IPR002909">
    <property type="entry name" value="IPT_dom"/>
</dbReference>
<evidence type="ECO:0000256" key="2">
    <source>
        <dbReference type="SAM" id="MobiDB-lite"/>
    </source>
</evidence>
<gene>
    <name evidence="4" type="ORF">CKAN_02379300</name>
</gene>
<dbReference type="GO" id="GO:0005634">
    <property type="term" value="C:nucleus"/>
    <property type="evidence" value="ECO:0007669"/>
    <property type="project" value="TreeGrafter"/>
</dbReference>